<comment type="subcellular location">
    <subcellularLocation>
        <location evidence="1">Secreted</location>
    </subcellularLocation>
</comment>
<accession>A0A7J6AAG1</accession>
<feature type="transmembrane region" description="Helical" evidence="3">
    <location>
        <begin position="111"/>
        <end position="128"/>
    </location>
</feature>
<dbReference type="PANTHER" id="PTHR20914:SF9">
    <property type="entry name" value="COILED, ISOFORM A"/>
    <property type="match status" value="1"/>
</dbReference>
<reference evidence="5 6" key="1">
    <citation type="submission" date="2020-02" db="EMBL/GenBank/DDBJ databases">
        <title>A chromosome-scale genome assembly of the black bullhead catfish (Ameiurus melas).</title>
        <authorList>
            <person name="Wen M."/>
            <person name="Zham M."/>
            <person name="Cabau C."/>
            <person name="Klopp C."/>
            <person name="Donnadieu C."/>
            <person name="Roques C."/>
            <person name="Bouchez O."/>
            <person name="Lampietro C."/>
            <person name="Jouanno E."/>
            <person name="Herpin A."/>
            <person name="Louis A."/>
            <person name="Berthelot C."/>
            <person name="Parey E."/>
            <person name="Roest-Crollius H."/>
            <person name="Braasch I."/>
            <person name="Postlethwait J."/>
            <person name="Robinson-Rechavi M."/>
            <person name="Echchiki A."/>
            <person name="Begum T."/>
            <person name="Montfort J."/>
            <person name="Schartl M."/>
            <person name="Bobe J."/>
            <person name="Guiguen Y."/>
        </authorList>
    </citation>
    <scope>NUCLEOTIDE SEQUENCE [LARGE SCALE GENOMIC DNA]</scope>
    <source>
        <strain evidence="5">M_S1</strain>
        <tissue evidence="5">Blood</tissue>
    </source>
</reference>
<evidence type="ECO:0000313" key="5">
    <source>
        <dbReference type="EMBL" id="KAF4078458.1"/>
    </source>
</evidence>
<gene>
    <name evidence="5" type="ORF">AMELA_G00199360</name>
</gene>
<dbReference type="InterPro" id="IPR016054">
    <property type="entry name" value="LY6_UPA_recep-like"/>
</dbReference>
<keyword evidence="3" id="KW-0472">Membrane</keyword>
<dbReference type="AlphaFoldDB" id="A0A7J6AAG1"/>
<evidence type="ECO:0000313" key="6">
    <source>
        <dbReference type="Proteomes" id="UP000593565"/>
    </source>
</evidence>
<evidence type="ECO:0000256" key="3">
    <source>
        <dbReference type="SAM" id="Phobius"/>
    </source>
</evidence>
<dbReference type="EMBL" id="JAAGNN010000017">
    <property type="protein sequence ID" value="KAF4078458.1"/>
    <property type="molecule type" value="Genomic_DNA"/>
</dbReference>
<dbReference type="InterPro" id="IPR045860">
    <property type="entry name" value="Snake_toxin-like_sf"/>
</dbReference>
<evidence type="ECO:0000256" key="2">
    <source>
        <dbReference type="ARBA" id="ARBA00022525"/>
    </source>
</evidence>
<evidence type="ECO:0000256" key="1">
    <source>
        <dbReference type="ARBA" id="ARBA00004613"/>
    </source>
</evidence>
<dbReference type="PANTHER" id="PTHR20914">
    <property type="entry name" value="LY6/PLAUR DOMAIN-CONTAINING PROTEIN 8"/>
    <property type="match status" value="1"/>
</dbReference>
<organism evidence="5 6">
    <name type="scientific">Ameiurus melas</name>
    <name type="common">Black bullhead</name>
    <name type="synonym">Silurus melas</name>
    <dbReference type="NCBI Taxonomy" id="219545"/>
    <lineage>
        <taxon>Eukaryota</taxon>
        <taxon>Metazoa</taxon>
        <taxon>Chordata</taxon>
        <taxon>Craniata</taxon>
        <taxon>Vertebrata</taxon>
        <taxon>Euteleostomi</taxon>
        <taxon>Actinopterygii</taxon>
        <taxon>Neopterygii</taxon>
        <taxon>Teleostei</taxon>
        <taxon>Ostariophysi</taxon>
        <taxon>Siluriformes</taxon>
        <taxon>Ictaluridae</taxon>
        <taxon>Ameiurus</taxon>
    </lineage>
</organism>
<sequence length="129" mass="14159">MNIGMVKIANNTQCCSTPFCNNKTLPVMPQQPTNGKRCYSCSDNDCSQQLQCEGAEDRCITATVTQGHNVMALKGCTTKNICNMTLLKSHGLVITDVKCCEGNLCNDAENFMLSFLLMFVPLLASVLFY</sequence>
<dbReference type="Gene3D" id="2.10.60.10">
    <property type="entry name" value="CD59"/>
    <property type="match status" value="1"/>
</dbReference>
<keyword evidence="2" id="KW-0964">Secreted</keyword>
<comment type="caution">
    <text evidence="5">The sequence shown here is derived from an EMBL/GenBank/DDBJ whole genome shotgun (WGS) entry which is preliminary data.</text>
</comment>
<dbReference type="SMART" id="SM00134">
    <property type="entry name" value="LU"/>
    <property type="match status" value="1"/>
</dbReference>
<name>A0A7J6AAG1_AMEME</name>
<dbReference type="GO" id="GO:0005576">
    <property type="term" value="C:extracellular region"/>
    <property type="evidence" value="ECO:0007669"/>
    <property type="project" value="UniProtKB-SubCell"/>
</dbReference>
<dbReference type="Pfam" id="PF00021">
    <property type="entry name" value="UPAR_LY6"/>
    <property type="match status" value="1"/>
</dbReference>
<keyword evidence="3" id="KW-0812">Transmembrane</keyword>
<dbReference type="InterPro" id="IPR050918">
    <property type="entry name" value="CNF-like_PLA2_Inhibitor"/>
</dbReference>
<keyword evidence="6" id="KW-1185">Reference proteome</keyword>
<feature type="domain" description="UPAR/Ly6" evidence="4">
    <location>
        <begin position="37"/>
        <end position="116"/>
    </location>
</feature>
<dbReference type="Proteomes" id="UP000593565">
    <property type="component" value="Unassembled WGS sequence"/>
</dbReference>
<proteinExistence type="predicted"/>
<keyword evidence="3" id="KW-1133">Transmembrane helix</keyword>
<dbReference type="SUPFAM" id="SSF57302">
    <property type="entry name" value="Snake toxin-like"/>
    <property type="match status" value="1"/>
</dbReference>
<protein>
    <recommendedName>
        <fullName evidence="4">UPAR/Ly6 domain-containing protein</fullName>
    </recommendedName>
</protein>
<evidence type="ECO:0000259" key="4">
    <source>
        <dbReference type="SMART" id="SM00134"/>
    </source>
</evidence>